<evidence type="ECO:0000256" key="1">
    <source>
        <dbReference type="SAM" id="MobiDB-lite"/>
    </source>
</evidence>
<dbReference type="EMBL" id="JAHUZN010000001">
    <property type="protein sequence ID" value="KAG8503072.1"/>
    <property type="molecule type" value="Genomic_DNA"/>
</dbReference>
<accession>A0A8J5ZKI3</accession>
<evidence type="ECO:0008006" key="4">
    <source>
        <dbReference type="Google" id="ProtNLM"/>
    </source>
</evidence>
<organism evidence="2 3">
    <name type="scientific">Gossypium anomalum</name>
    <dbReference type="NCBI Taxonomy" id="47600"/>
    <lineage>
        <taxon>Eukaryota</taxon>
        <taxon>Viridiplantae</taxon>
        <taxon>Streptophyta</taxon>
        <taxon>Embryophyta</taxon>
        <taxon>Tracheophyta</taxon>
        <taxon>Spermatophyta</taxon>
        <taxon>Magnoliopsida</taxon>
        <taxon>eudicotyledons</taxon>
        <taxon>Gunneridae</taxon>
        <taxon>Pentapetalae</taxon>
        <taxon>rosids</taxon>
        <taxon>malvids</taxon>
        <taxon>Malvales</taxon>
        <taxon>Malvaceae</taxon>
        <taxon>Malvoideae</taxon>
        <taxon>Gossypium</taxon>
    </lineage>
</organism>
<gene>
    <name evidence="2" type="ORF">CXB51_000805</name>
</gene>
<evidence type="ECO:0000313" key="3">
    <source>
        <dbReference type="Proteomes" id="UP000701853"/>
    </source>
</evidence>
<protein>
    <recommendedName>
        <fullName evidence="4">Retrotransposon gag protein</fullName>
    </recommendedName>
</protein>
<name>A0A8J5ZKI3_9ROSI</name>
<evidence type="ECO:0000313" key="2">
    <source>
        <dbReference type="EMBL" id="KAG8503072.1"/>
    </source>
</evidence>
<feature type="region of interest" description="Disordered" evidence="1">
    <location>
        <begin position="186"/>
        <end position="239"/>
    </location>
</feature>
<dbReference type="Proteomes" id="UP000701853">
    <property type="component" value="Chromosome 1"/>
</dbReference>
<sequence>MDKKMVDAASGGALINMTPENARTLISTMVANSQQFGSSSEPSRRVHEVSTVSLENKIGKLTDIVNSLVTGKIGPAKVCGICMMPNHLTDSCPMLQDETGTQVNAINNFPGPPQRHTIPTVTLSIPAISQEKFQTQTQSHLQEIDKQISQLAQTVGRLESQGRLRSQTEINLRENVSAITLRSGTVISPVPTQEPEKIEKDKENTSLKSQEEKSSPTSGKVIPSPSSSTYETLPPFPGRLARRDKKEEEKEILDIFKKVEINIPLFDVIQKMPKYAKFLKDLCTNWRRLSDNERVNLNENISAVF</sequence>
<reference evidence="2 3" key="1">
    <citation type="journal article" date="2021" name="bioRxiv">
        <title>The Gossypium anomalum genome as a resource for cotton improvement and evolutionary analysis of hybrid incompatibility.</title>
        <authorList>
            <person name="Grover C.E."/>
            <person name="Yuan D."/>
            <person name="Arick M.A."/>
            <person name="Miller E.R."/>
            <person name="Hu G."/>
            <person name="Peterson D.G."/>
            <person name="Wendel J.F."/>
            <person name="Udall J.A."/>
        </authorList>
    </citation>
    <scope>NUCLEOTIDE SEQUENCE [LARGE SCALE GENOMIC DNA]</scope>
    <source>
        <strain evidence="2">JFW-Udall</strain>
        <tissue evidence="2">Leaf</tissue>
    </source>
</reference>
<feature type="compositionally biased region" description="Basic and acidic residues" evidence="1">
    <location>
        <begin position="194"/>
        <end position="214"/>
    </location>
</feature>
<keyword evidence="3" id="KW-1185">Reference proteome</keyword>
<dbReference type="AlphaFoldDB" id="A0A8J5ZKI3"/>
<proteinExistence type="predicted"/>
<comment type="caution">
    <text evidence="2">The sequence shown here is derived from an EMBL/GenBank/DDBJ whole genome shotgun (WGS) entry which is preliminary data.</text>
</comment>
<dbReference type="OrthoDB" id="1000529at2759"/>